<feature type="compositionally biased region" description="Basic residues" evidence="1">
    <location>
        <begin position="45"/>
        <end position="57"/>
    </location>
</feature>
<evidence type="ECO:0000313" key="2">
    <source>
        <dbReference type="EMBL" id="RNL57241.1"/>
    </source>
</evidence>
<comment type="caution">
    <text evidence="2">The sequence shown here is derived from an EMBL/GenBank/DDBJ whole genome shotgun (WGS) entry which is preliminary data.</text>
</comment>
<dbReference type="Proteomes" id="UP000273807">
    <property type="component" value="Unassembled WGS sequence"/>
</dbReference>
<feature type="region of interest" description="Disordered" evidence="1">
    <location>
        <begin position="45"/>
        <end position="88"/>
    </location>
</feature>
<accession>A0A3N0C4A7</accession>
<name>A0A3N0C4A7_9MICC</name>
<dbReference type="EMBL" id="RBED01000079">
    <property type="protein sequence ID" value="RNL57241.1"/>
    <property type="molecule type" value="Genomic_DNA"/>
</dbReference>
<protein>
    <submittedName>
        <fullName evidence="2">Uncharacterized protein</fullName>
    </submittedName>
</protein>
<evidence type="ECO:0000256" key="1">
    <source>
        <dbReference type="SAM" id="MobiDB-lite"/>
    </source>
</evidence>
<dbReference type="AlphaFoldDB" id="A0A3N0C4A7"/>
<proteinExistence type="predicted"/>
<organism evidence="2 3">
    <name type="scientific">Arthrobacter oryzae</name>
    <dbReference type="NCBI Taxonomy" id="409290"/>
    <lineage>
        <taxon>Bacteria</taxon>
        <taxon>Bacillati</taxon>
        <taxon>Actinomycetota</taxon>
        <taxon>Actinomycetes</taxon>
        <taxon>Micrococcales</taxon>
        <taxon>Micrococcaceae</taxon>
        <taxon>Arthrobacter</taxon>
    </lineage>
</organism>
<sequence>MLHRLRPSDAHVMAEPACRGGVLPEGLDQQAAGMGESPVLVIRARPGKHRNSVRRHQTQVGPIGDAGEAGSATDFHCPPKGGKHRDPAQHIRAWAAGA</sequence>
<evidence type="ECO:0000313" key="3">
    <source>
        <dbReference type="Proteomes" id="UP000273807"/>
    </source>
</evidence>
<keyword evidence="3" id="KW-1185">Reference proteome</keyword>
<gene>
    <name evidence="2" type="ORF">D7003_07420</name>
</gene>
<reference evidence="2 3" key="1">
    <citation type="submission" date="2018-10" db="EMBL/GenBank/DDBJ databases">
        <title>Genome sequencing of Arthrobacter oryzae TNB02.</title>
        <authorList>
            <person name="Cho Y.-J."/>
            <person name="Cho A."/>
            <person name="Kim O.-S."/>
        </authorList>
    </citation>
    <scope>NUCLEOTIDE SEQUENCE [LARGE SCALE GENOMIC DNA]</scope>
    <source>
        <strain evidence="2 3">TNB02</strain>
    </source>
</reference>